<sequence length="146" mass="17038">MSNKDKFILIFFIIIITGFIFYLFATITRVDINKADIANQAEISDSGNSNIFTEQLKLAYRSEARLIFYNYNHLIKSPDLTEQQLNQTKEQLLSLKVPGEYKDLHIKFVLAVTMMEKYLQTNNNEDKLSSQELINKIKENYTWLAS</sequence>
<proteinExistence type="predicted"/>
<organism evidence="2 3">
    <name type="scientific">Candidatus Falkowbacteria bacterium CG02_land_8_20_14_3_00_36_14</name>
    <dbReference type="NCBI Taxonomy" id="1974560"/>
    <lineage>
        <taxon>Bacteria</taxon>
        <taxon>Candidatus Falkowiibacteriota</taxon>
    </lineage>
</organism>
<keyword evidence="1" id="KW-0812">Transmembrane</keyword>
<dbReference type="Proteomes" id="UP000228896">
    <property type="component" value="Unassembled WGS sequence"/>
</dbReference>
<evidence type="ECO:0000313" key="2">
    <source>
        <dbReference type="EMBL" id="PIV51339.1"/>
    </source>
</evidence>
<name>A0A2M7DNI5_9BACT</name>
<protein>
    <submittedName>
        <fullName evidence="2">Uncharacterized protein</fullName>
    </submittedName>
</protein>
<comment type="caution">
    <text evidence="2">The sequence shown here is derived from an EMBL/GenBank/DDBJ whole genome shotgun (WGS) entry which is preliminary data.</text>
</comment>
<keyword evidence="1" id="KW-1133">Transmembrane helix</keyword>
<reference evidence="3" key="1">
    <citation type="submission" date="2017-09" db="EMBL/GenBank/DDBJ databases">
        <title>Depth-based differentiation of microbial function through sediment-hosted aquifers and enrichment of novel symbionts in the deep terrestrial subsurface.</title>
        <authorList>
            <person name="Probst A.J."/>
            <person name="Ladd B."/>
            <person name="Jarett J.K."/>
            <person name="Geller-Mcgrath D.E."/>
            <person name="Sieber C.M.K."/>
            <person name="Emerson J.B."/>
            <person name="Anantharaman K."/>
            <person name="Thomas B.C."/>
            <person name="Malmstrom R."/>
            <person name="Stieglmeier M."/>
            <person name="Klingl A."/>
            <person name="Woyke T."/>
            <person name="Ryan C.M."/>
            <person name="Banfield J.F."/>
        </authorList>
    </citation>
    <scope>NUCLEOTIDE SEQUENCE [LARGE SCALE GENOMIC DNA]</scope>
</reference>
<evidence type="ECO:0000256" key="1">
    <source>
        <dbReference type="SAM" id="Phobius"/>
    </source>
</evidence>
<gene>
    <name evidence="2" type="ORF">COS18_02920</name>
</gene>
<evidence type="ECO:0000313" key="3">
    <source>
        <dbReference type="Proteomes" id="UP000228896"/>
    </source>
</evidence>
<accession>A0A2M7DNI5</accession>
<dbReference type="EMBL" id="PETS01000069">
    <property type="protein sequence ID" value="PIV51339.1"/>
    <property type="molecule type" value="Genomic_DNA"/>
</dbReference>
<dbReference type="AlphaFoldDB" id="A0A2M7DNI5"/>
<feature type="transmembrane region" description="Helical" evidence="1">
    <location>
        <begin position="7"/>
        <end position="25"/>
    </location>
</feature>
<keyword evidence="1" id="KW-0472">Membrane</keyword>